<keyword evidence="2" id="KW-0645">Protease</keyword>
<sequence length="341" mass="40549">MKYDKPFLDYNERIEKLKVDYNLNITNKRILEKEFLKTVSYYDLINGYKDCFMIDGKFQNENILTLFSFSYLDKRFQNILFMYSIYVENIFKTKISNLIAKNKGVEYGQYLDINKYTVSNPKRKNKLLKTLSDIIAIHSGTSDYDDNPTKYYRKNHNHIPPWILFKNVKFTTVIDLFSFLNKNEKLQIINEYPAFNSSRISNDEKLEMFKNMLSIVRKFRNKIAHNYKFVGETLDKNSIHLVNLIKIDPFGIIKKKDIKIRRGASDIFSMYISILFLLGTSFLNILFLTETLNFKSIINISNLSNQIKKYFYNCNFPDDFFQRIEAIITKEKKIIDTILQK</sequence>
<reference evidence="2 3" key="1">
    <citation type="submission" date="2017-06" db="EMBL/GenBank/DDBJ databases">
        <title>Genome sequencing of Fusobacterium nucleatum subsp. polymorphum KCOM 1232 (=ChDC F37).</title>
        <authorList>
            <person name="Kook J.-K."/>
            <person name="Park S.-N."/>
            <person name="Lim Y.K."/>
            <person name="Roh H."/>
        </authorList>
    </citation>
    <scope>NUCLEOTIDE SEQUENCE [LARGE SCALE GENOMIC DNA]</scope>
    <source>
        <strain evidence="3">KCOM 1232 ( ChDC F37)</strain>
    </source>
</reference>
<proteinExistence type="predicted"/>
<keyword evidence="2" id="KW-0378">Hydrolase</keyword>
<dbReference type="InterPro" id="IPR011664">
    <property type="entry name" value="Abi_system_AbiD/AbiF-like"/>
</dbReference>
<protein>
    <submittedName>
        <fullName evidence="2">CAAX protease</fullName>
    </submittedName>
</protein>
<comment type="caution">
    <text evidence="2">The sequence shown here is derived from an EMBL/GenBank/DDBJ whole genome shotgun (WGS) entry which is preliminary data.</text>
</comment>
<evidence type="ECO:0000313" key="2">
    <source>
        <dbReference type="EMBL" id="PGH21728.1"/>
    </source>
</evidence>
<dbReference type="RefSeq" id="WP_098701895.1">
    <property type="nucleotide sequence ID" value="NZ_NJGI01000001.1"/>
</dbReference>
<feature type="transmembrane region" description="Helical" evidence="1">
    <location>
        <begin position="268"/>
        <end position="288"/>
    </location>
</feature>
<keyword evidence="1" id="KW-0472">Membrane</keyword>
<evidence type="ECO:0000313" key="3">
    <source>
        <dbReference type="Proteomes" id="UP000222862"/>
    </source>
</evidence>
<gene>
    <name evidence="2" type="ORF">RN96_00400</name>
</gene>
<dbReference type="AlphaFoldDB" id="A0A2B7YLJ9"/>
<name>A0A2B7YLJ9_FUSNP</name>
<keyword evidence="1" id="KW-1133">Transmembrane helix</keyword>
<dbReference type="GO" id="GO:0006508">
    <property type="term" value="P:proteolysis"/>
    <property type="evidence" value="ECO:0007669"/>
    <property type="project" value="UniProtKB-KW"/>
</dbReference>
<dbReference type="GO" id="GO:0008233">
    <property type="term" value="F:peptidase activity"/>
    <property type="evidence" value="ECO:0007669"/>
    <property type="project" value="UniProtKB-KW"/>
</dbReference>
<accession>A0A2B7YLJ9</accession>
<organism evidence="2 3">
    <name type="scientific">Fusobacterium nucleatum subsp. polymorphum</name>
    <name type="common">Fusobacterium polymorphum</name>
    <dbReference type="NCBI Taxonomy" id="76857"/>
    <lineage>
        <taxon>Bacteria</taxon>
        <taxon>Fusobacteriati</taxon>
        <taxon>Fusobacteriota</taxon>
        <taxon>Fusobacteriia</taxon>
        <taxon>Fusobacteriales</taxon>
        <taxon>Fusobacteriaceae</taxon>
        <taxon>Fusobacterium</taxon>
    </lineage>
</organism>
<evidence type="ECO:0000256" key="1">
    <source>
        <dbReference type="SAM" id="Phobius"/>
    </source>
</evidence>
<dbReference type="Proteomes" id="UP000222862">
    <property type="component" value="Unassembled WGS sequence"/>
</dbReference>
<dbReference type="EMBL" id="NJGI01000001">
    <property type="protein sequence ID" value="PGH21728.1"/>
    <property type="molecule type" value="Genomic_DNA"/>
</dbReference>
<keyword evidence="1" id="KW-0812">Transmembrane</keyword>
<dbReference type="Pfam" id="PF07751">
    <property type="entry name" value="Abi_2"/>
    <property type="match status" value="1"/>
</dbReference>